<accession>A0AA49IYS7</accession>
<feature type="compositionally biased region" description="Polar residues" evidence="1">
    <location>
        <begin position="688"/>
        <end position="701"/>
    </location>
</feature>
<evidence type="ECO:0000256" key="1">
    <source>
        <dbReference type="SAM" id="MobiDB-lite"/>
    </source>
</evidence>
<feature type="domain" description="TraG N-terminal Proteobacteria" evidence="3">
    <location>
        <begin position="4"/>
        <end position="466"/>
    </location>
</feature>
<evidence type="ECO:0000313" key="4">
    <source>
        <dbReference type="EMBL" id="WIM05924.1"/>
    </source>
</evidence>
<dbReference type="Proteomes" id="UP001234916">
    <property type="component" value="Chromosome"/>
</dbReference>
<feature type="region of interest" description="Disordered" evidence="1">
    <location>
        <begin position="993"/>
        <end position="1016"/>
    </location>
</feature>
<feature type="compositionally biased region" description="Gly residues" evidence="1">
    <location>
        <begin position="1051"/>
        <end position="1060"/>
    </location>
</feature>
<feature type="transmembrane region" description="Helical" evidence="2">
    <location>
        <begin position="343"/>
        <end position="363"/>
    </location>
</feature>
<gene>
    <name evidence="4" type="ORF">OHM77_01120</name>
</gene>
<dbReference type="InterPro" id="IPR012931">
    <property type="entry name" value="TraG_N_Proteobacteria"/>
</dbReference>
<dbReference type="Pfam" id="PF07916">
    <property type="entry name" value="TraG_N"/>
    <property type="match status" value="1"/>
</dbReference>
<dbReference type="AlphaFoldDB" id="A0AA49IYS7"/>
<keyword evidence="2" id="KW-1133">Transmembrane helix</keyword>
<reference evidence="4" key="1">
    <citation type="journal article" date="2023" name="Nat. Microbiol.">
        <title>Enrichment and characterization of a nitric oxide-reducing microbial community in a continuous bioreactor.</title>
        <authorList>
            <person name="Garrido-Amador P."/>
            <person name="Stortenbeker N."/>
            <person name="Wessels H.J.C.T."/>
            <person name="Speth D.R."/>
            <person name="Garcia-Heredia I."/>
            <person name="Kartal B."/>
        </authorList>
    </citation>
    <scope>NUCLEOTIDE SEQUENCE</scope>
    <source>
        <strain evidence="4">MAG1</strain>
    </source>
</reference>
<organism evidence="4">
    <name type="scientific">Candidatus Nitricoxidivorans perseverans</name>
    <dbReference type="NCBI Taxonomy" id="2975601"/>
    <lineage>
        <taxon>Bacteria</taxon>
        <taxon>Pseudomonadati</taxon>
        <taxon>Pseudomonadota</taxon>
        <taxon>Betaproteobacteria</taxon>
        <taxon>Nitrosomonadales</taxon>
        <taxon>Sterolibacteriaceae</taxon>
        <taxon>Candidatus Nitricoxidivorans</taxon>
    </lineage>
</organism>
<feature type="transmembrane region" description="Helical" evidence="2">
    <location>
        <begin position="6"/>
        <end position="25"/>
    </location>
</feature>
<sequence>MNFEIYAYWNTLELVNVFNAIAAITGSGDFNGLLRTLALVMIIGLVLAVLAGKSRQEDFWRWVIMLALMHGMLLVPKSNVMIVDRTGTNPTQVVANVPIGLAALAHGTSKIGDWLTTAFETVFSLPDDVQLRKTGTLFGHRVMLERLGTQFASPVLMRNLDEFYRECVIPDLAAGAINPDNLAKTENIWQAFANTNPGLLVTIADYTDPSVSSTVSCPNAYAALTAQINTDSNVVLGLKAQSLYPEMSLAAARASLANALGNTQQFFAPTASATPVLDQIRQGAMCNYIIDAPARVAAQIGDAAQVQQATATAAGIRSYKATTSTAYSVAMSGMPKFRNAIEMMAYAVFPIVVIMIVVAGQYAGTFLKGYLGTLLWVQLWPPLYAVMNYMMNIKSKSAIGSMVAANTDSYLSCSLTNWLGSTAIDDMNVAAYLTLSIPVIAWGLVQGTLHAASSAIASSTQGAGASGGRFLDNTVRSDQITAGQYNMAPTVRTGATVRTDVGQSGVSTTTFGDGTIAADASAMQHKMNLKLNTGTRISGALQQQSEVAETAAVGNIVSGATSIAAAIQQSADYARGHSRANQAGTRSGISDQSGFTQAVSQAQKTIDSFASKHGLDQSQSARILGMAEMAAQNPKALDLVSPVSIKAAAQVAGTSEATAKQLLESAKSYAKESGYSESVDKVRRASRESTFGATDESSTRSAAGIRASFDRSEQHTDQASSSLQKSVALKEAASRARENSGAWETGMIRQFNDWMSTQRNNQDLLGRNFDAATVAQIAEKNPELLTPFVERFFKDRIEPNLSAGVGEVKSVEDVQALFNQGRAGLPSAGAIASRGDEWLGQVKGAAIRAGVDPDKGVTSIIPQQVLASQAEAGRSISTGRAVVETQGSPLEQRVANRTAPGSQALLGLAATNAVGQVMPDGLSRSMMETLPGVNTSIGSPGSAVAEAGAGRAQAGQPRDPVMQTAAQAGFGINDALDKTVAYGEAKVSEVFGPILSPTSGTVPSAGDAEAKAPSGAGDVLSGTWALGETTVGSLLGTQSKSGQLPIRDSGAAGGETGGSGETPPPSNR</sequence>
<evidence type="ECO:0000256" key="2">
    <source>
        <dbReference type="SAM" id="Phobius"/>
    </source>
</evidence>
<evidence type="ECO:0000259" key="3">
    <source>
        <dbReference type="Pfam" id="PF07916"/>
    </source>
</evidence>
<name>A0AA49IYS7_9PROT</name>
<keyword evidence="2" id="KW-0812">Transmembrane</keyword>
<proteinExistence type="predicted"/>
<feature type="region of interest" description="Disordered" evidence="1">
    <location>
        <begin position="1035"/>
        <end position="1068"/>
    </location>
</feature>
<feature type="region of interest" description="Disordered" evidence="1">
    <location>
        <begin position="577"/>
        <end position="596"/>
    </location>
</feature>
<dbReference type="KEGG" id="npv:OHM77_01120"/>
<feature type="transmembrane region" description="Helical" evidence="2">
    <location>
        <begin position="32"/>
        <end position="53"/>
    </location>
</feature>
<feature type="region of interest" description="Disordered" evidence="1">
    <location>
        <begin position="674"/>
        <end position="741"/>
    </location>
</feature>
<protein>
    <submittedName>
        <fullName evidence="4">Conjugal transfer protein TraG N-terminal domain-containing protein</fullName>
    </submittedName>
</protein>
<dbReference type="EMBL" id="CP107246">
    <property type="protein sequence ID" value="WIM05924.1"/>
    <property type="molecule type" value="Genomic_DNA"/>
</dbReference>
<feature type="compositionally biased region" description="Basic and acidic residues" evidence="1">
    <location>
        <begin position="678"/>
        <end position="687"/>
    </location>
</feature>
<keyword evidence="2" id="KW-0472">Membrane</keyword>
<feature type="compositionally biased region" description="Polar residues" evidence="1">
    <location>
        <begin position="579"/>
        <end position="596"/>
    </location>
</feature>